<keyword evidence="1 3" id="KW-0812">Transmembrane</keyword>
<feature type="transmembrane region" description="Helical" evidence="1">
    <location>
        <begin position="4267"/>
        <end position="4290"/>
    </location>
</feature>
<feature type="transmembrane region" description="Helical" evidence="1">
    <location>
        <begin position="4062"/>
        <end position="4083"/>
    </location>
</feature>
<evidence type="ECO:0000256" key="2">
    <source>
        <dbReference type="SAM" id="SignalP"/>
    </source>
</evidence>
<gene>
    <name evidence="3" type="ORF">TTHERM_001075703</name>
</gene>
<dbReference type="RefSeq" id="XP_012655350.1">
    <property type="nucleotide sequence ID" value="XM_012799896.1"/>
</dbReference>
<sequence>MYRIKYICLQLIFFIRCLNSQYDWQFILTCNCALATGANYNDQCAWITQGCSNYNLNNSASFCCVDQQSCYDVTNTQLVNIGGFKGGRCLTNQNSFFLCNQFNLLQLNLQNWVITLYSGNLSDFSTNPVCQLQSKDASITCIGYRDLPQTSLNGLSGVSKVCILGLNDNLNAVSCADNYCINQNDNNKCNIYNTSQMQTLYTQYGILGVSGIQRNCITQSQKVNSQNDCSHLYVNSVCFNPTDNTCWDLSKLNILDTSQPIGKFDIDGTCVFLGVYSNNQIKYCNQNINSVCLDSTANNQQGCFQWNTQQISQNNNQIIIGIFSDGTCAYKDVYDSKKINNCNTQNTGVCIYNSSLNNNLQGCISWNLSSIQQTTQPIGIFSDFSCAIQNIYTKQKIINCNFNINAICLDNTTQDNQACLNWNMSSLDSSIPNQAVGRFADNSCAFLNQYQNQEILNCNQQINNICLDNKNQNLQACINWQVAASSVINSPTQIIGIFNDYSCSYLNTYAQKAILFWNSQVTNVCLDNRDKANQAVFWWKDSSDPNPIGIFNDGSCAYLNTFVQNQIKDCSTINNVCKYNSSVNNNKQGCIQWNFTFSEQYIYPIGIYQDNTCAILNIYSNKPIQQCNYSVYGVCLDNNSQNNQACLNWNMSSLDSSISNQAVGIFTDNSCAFLNQYSNKQISNCNQQINTICLDNRNLSNQACLNWQLALSSVTNSPNQVIGIFNDYSCSFLNTYAQKAILQWNSQVSNVCLENKNQNNQAVFWWKDSSDPNPIGIFMDGSCAYLNIFVQNQIKDCNIQNNVCIYNSSINNNQQGCIQWNYYTSSSYPVGIYQDNTCAILNMYSNKPINQCNYSIYGVCLDNTSQNNQACLNWNLNQLDSSISNQAVGIYTDNSCAFQNNYQNKIIKNCNQQINTICLDNRNQSNQACLNWQIAASSVTNSATQVIGIFNDYSCSYLNTYAQKVILFWNSQATNVCLDNRDQHNQAAFWWKDQSDPNPIGIFQDGSCAYLNIFVQNQIKDCSTVNNVCIYNSSDNNSQQGCIQWNVKPSTQYIYPIGIYQDNTCAILNIYSNKPIKYCNYSVYGVCLDNTSQNNQACLNWNMGFLDSSNSNQAVGIFADNSCAFQNKYQNSIIKNCNQQIKTICLDNRNQSNQACLNWQLAVSSVTNSPEQVIGIFNDYSCSFLNTYAQKSILFWNSQVTNICLDNRDQSNQAAFWWKDQFDPNPIGIFKDGSCAYLNIFVQNQIKDCNIQNNVCIYNSSVNNNQQGCIQWNTTPSPQYIYPVGIFQDNTCAILNIYDNKPIQNCNYSVFGVCIDNTSQNNQACLNWNMNSLDSSITKQAVGIRTDNSCAFLDERSNKIIKQCNQQIKNVCLDDTQTNQACLIWQRPTSNVINSQTQVIGIFSDMKCAFLNTYASKQILFWNEQVNSVCIDNRKLKDEAVFWWDINTLNQLDQTKPIGRYVDGSCAYLNIFAQNQIKYCNQQIQFICLNNFDASYQGCSEWDVWPQTIQQNTNLIGKYIDGTCAFVGVYYNNQIQVCNFSVNFICQDTSSAVSQACVNYELQFNQIVGADNNNICLIENQPQAIKCSKLYCIDINQSCRILSSDATLNRIMTQKGTYQCFGNVGDTDTSKNAIWCAPGYCRKQRSNIDDSFYCKQLDNDESPCKDDGNHVCIREGGSSSQMIVDMVLSFCSAYINSSYLCVNSDTDLDYVIKDTRGQCQKFTDQQLKNCQNTTNCLSKITAMYCGCYNSLNSAYQCTFGPLCLDSLNNCVHVDYSELQGFPGRKQGTSTCQQKEVPQTVLCSKNYCLLNQECFEMTQNLYISQENKTQKCLLAEQAGQFGAKWCVSGFCKITNDLLKLEYCVEMEDSNTFALDKNGRCLSKSQSQNNSDLLSCQMNLFCLDNSETPKCIPIDPLNTCVDNNYKCISINSGSCTFCHITQCLSGDSCIPIQDGFCLGFNGKCIQSTGSVCKACNQNECYNPLQFSCTPFTKMNVKQDQCIIQVYNYMPCVYKQLNDNQYCAAYDNQCKELSTIPQCLRCPSSYLWVGNQKCYSSLMIECQLCSSVNNCLQCSFEYFLYADIVLQTQYCILLPSTQILYPDYLFEDKEFIQQNSNPQIAGIYNLYDYYINELNNNLEQVYAYCLNKWQFVKVGDIVFCDTFNIQYQFIYQKSYIPKLTIYYQIKLNQLNQIVLEQLSSFCNIKNCASCQILNNIKICLTCEYGYALSYLNSCQPCPDNCLSCFYGGYYNEQSVNWSQILANTQQWNIDFSKLSTTQYSILCSLCSPQFIVTKDYSGCEPCGIKCFSCYYGNIKYNLTSTFDIQLSQKYSTSIIKKCLQCFDGFIISPNMVDCIPISQDCLIEYFGKSDGSRQSLTSQNWWDSSLSYESKCYACYQFVSINYSRSSYQCNNKADPNYISNCQNTVRFSSENQPYCLQCGQNQSFNINLNICCYSYTDNANNQIFQCTQCLSQNDNIFLFPTLFGCQQCPEGCSSCYESEMVNDKIQQIELKNRTQQIIFEQIQPSLQDRLNIQSSDNYEIICSSCQVGYFLQNKRCIKNLCGPQCDLCYMKNFSPICISCSYVNLQKQISNISVQILSFYQLTDLNFKYMTHFNSLKQDCSLCPLGCLSCDYNPITNNPFSLYKSKCYSCKSIKQLATQSYNSNLINNYEWRLDQDTNSCVLCKNNQLKCAYRKETTIFAKCLGIFDELGSGTEQIPLNFQRANDADWDKLIVNESEFTKALVYMNELGVRELQVDIHILDQKCVLQNPISITTSLLQLIPYLQVFQINIIGNYTKDQNNPQVSEINIKDSISINGFLNNSQSIIISNVDTYSFQFTNCSINGLFNQFYDVQQIQSNNTKLYQGFFSDEVLSIQKFFFNIKIFNLRQTIQITNSSVNNLLVYQSSLFNFINTQASIQAQNISLQIENFNVSQVYFQQSSIISLSYQNITFQVNNIKISNNLMIQKSIMFQITPFDKLPNASLQISNLNFQRNQVYQNSQLLTITKLFYSLFEIITFDSNIIKNDKEFNSLIVINQMICLQLSVINNVLTKSYLFQNFDDGKLERQIYMKDQQYLFQFIQVLISNNTVQLIQSSIFYYIGNSTELNSLKFQGIVVNDKNQEDENLNSNLFSINSCYKVAIMNVNISHPNQINIFQISQAQYYTSRVINIVNNWIDQQLKTELFSIKQIYKGIKLQQVNIQNITTTSPLIFITNEFVSNQGYNSIIDINFLYANNNQIFIQQSTNIFSILAIKTSANQKISLSNLNFQNNTALFNQNQVVNDQQSACSCICIDAYQSYVNIIFSKFINNYSTASRNAISIISNNANLTECQFSNQMQRNINTSITLGGLVFSKSSRLSLNSCFLQQGFAQKGGAIYFQGQQYSQLIITQTQILQNRAALLESNSLGGGVYIDATSVSNIDIILENSEVSNNLATIQGGSFYITPFQGNLFFKMSDSIMQNNFALQGAFFYLNFNGIGIGRVFIISSSFYNDPSSQLQDLLQIIDQAKSQSNQFRSFSLFDFTQVTQLYIAGSIFESSQNQINLQNQNEKIYLFLYPALFNILQNIQYNEYNNTYQNFIVTSNFMNINAKNVQIVQSQYYNIQHNNFTSVNNIIFYNSNFVVIQNSSFSQLQCKFCQISPIQILVQQFQLQNSLFQQNQGSLIGGFLLIQQISLIEAKRQLQYEKNYQNKIENCIFQQNSAFNGGSLTIQFQQDFSTIVYGCQFIQNKAFNKGGVIYYQQLQQNQQININFIKNTFIKNSAYIGAIFYSNINQYMSLISEQNKVLQNQANYFGSLQITSPSQMQITYKQTLYQNNSKILVQTSGQLQNELLVFVLDEQGQQYKELEGDNLYLKVKKVSQSLNTFMEETNIPFKDGSFNLTNYLKIYGQVNEILSVQLLFDRIKSQQADNYNLVINFEFDKDCQRGYFKSKILSIYDSCLPCKNNSFSLIQNSQQCNLCPKIDGFVCYQETYLIPNGYWRRDNQSQNTLQCYNQLSNCIGDTQSQSIQRNQLNQLKIDKSSQEVYFCAEGHLGALCQDCDILGQYWKQKYYKIDEFKCQACSVARQSLHFKLFYIIAAITLNLILMYSCKKAYTDFILKKISLKLKASAEYKEVKISDNYIILKFVINYIQTIGLIYQINTSFFGSYFQIIRFLSNPLYGFVYLFDCWISDFYLQYFQVRDFYIFFRIIFVQVQLVILYCLTIIISTVFICFNKPWKTYLRSLINCFVIIIVLNISGIFSLILEYMFCTEVDGIFYLSRYTRIQCDEQFQYNLLIYIIPILIFWVLLVPSILILILKTKIIYLDQFQLKCKLGFIYHEYKKQYYYWEIVKIVFKMIIIAAISLTDNPGIQFGLSLASILSYKFILHITQPYQAIRSNQLDIMMINSIILCQLLVFASLQQDEISNFCFIVFFIVNLRVFLMIIKYQIKQLFLKILQKSYYRLQNHKKINYIIIKLFKNQINAKQMWKKLAIKINILIQRQQIGDIQQIKYQTDSLLQNTSKQIEIIYNFHKNCQIKQFQFLKSNKPLI</sequence>
<keyword evidence="2" id="KW-0732">Signal</keyword>
<feature type="chain" id="PRO_5004906769" evidence="2">
    <location>
        <begin position="21"/>
        <end position="4522"/>
    </location>
</feature>
<feature type="signal peptide" evidence="2">
    <location>
        <begin position="1"/>
        <end position="20"/>
    </location>
</feature>
<keyword evidence="1" id="KW-1133">Transmembrane helix</keyword>
<dbReference type="InParanoid" id="W7XDY3"/>
<feature type="transmembrane region" description="Helical" evidence="1">
    <location>
        <begin position="4397"/>
        <end position="4417"/>
    </location>
</feature>
<evidence type="ECO:0000256" key="1">
    <source>
        <dbReference type="SAM" id="Phobius"/>
    </source>
</evidence>
<dbReference type="PANTHER" id="PTHR11319:SF35">
    <property type="entry name" value="OUTER MEMBRANE PROTEIN PMPC-RELATED"/>
    <property type="match status" value="1"/>
</dbReference>
<feature type="transmembrane region" description="Helical" evidence="1">
    <location>
        <begin position="4176"/>
        <end position="4206"/>
    </location>
</feature>
<proteinExistence type="predicted"/>
<reference evidence="4" key="1">
    <citation type="journal article" date="2006" name="PLoS Biol.">
        <title>Macronuclear genome sequence of the ciliate Tetrahymena thermophila, a model eukaryote.</title>
        <authorList>
            <person name="Eisen J.A."/>
            <person name="Coyne R.S."/>
            <person name="Wu M."/>
            <person name="Wu D."/>
            <person name="Thiagarajan M."/>
            <person name="Wortman J.R."/>
            <person name="Badger J.H."/>
            <person name="Ren Q."/>
            <person name="Amedeo P."/>
            <person name="Jones K.M."/>
            <person name="Tallon L.J."/>
            <person name="Delcher A.L."/>
            <person name="Salzberg S.L."/>
            <person name="Silva J.C."/>
            <person name="Haas B.J."/>
            <person name="Majoros W.H."/>
            <person name="Farzad M."/>
            <person name="Carlton J.M."/>
            <person name="Smith R.K. Jr."/>
            <person name="Garg J."/>
            <person name="Pearlman R.E."/>
            <person name="Karrer K.M."/>
            <person name="Sun L."/>
            <person name="Manning G."/>
            <person name="Elde N.C."/>
            <person name="Turkewitz A.P."/>
            <person name="Asai D.J."/>
            <person name="Wilkes D.E."/>
            <person name="Wang Y."/>
            <person name="Cai H."/>
            <person name="Collins K."/>
            <person name="Stewart B.A."/>
            <person name="Lee S.R."/>
            <person name="Wilamowska K."/>
            <person name="Weinberg Z."/>
            <person name="Ruzzo W.L."/>
            <person name="Wloga D."/>
            <person name="Gaertig J."/>
            <person name="Frankel J."/>
            <person name="Tsao C.-C."/>
            <person name="Gorovsky M.A."/>
            <person name="Keeling P.J."/>
            <person name="Waller R.F."/>
            <person name="Patron N.J."/>
            <person name="Cherry J.M."/>
            <person name="Stover N.A."/>
            <person name="Krieger C.J."/>
            <person name="del Toro C."/>
            <person name="Ryder H.F."/>
            <person name="Williamson S.C."/>
            <person name="Barbeau R.A."/>
            <person name="Hamilton E.P."/>
            <person name="Orias E."/>
        </authorList>
    </citation>
    <scope>NUCLEOTIDE SEQUENCE [LARGE SCALE GENOMIC DNA]</scope>
    <source>
        <strain evidence="4">SB210</strain>
    </source>
</reference>
<protein>
    <submittedName>
        <fullName evidence="3">Transmembrane protein, putative</fullName>
    </submittedName>
</protein>
<feature type="transmembrane region" description="Helical" evidence="1">
    <location>
        <begin position="4218"/>
        <end position="4241"/>
    </location>
</feature>
<name>W7XDY3_TETTS</name>
<feature type="transmembrane region" description="Helical" evidence="1">
    <location>
        <begin position="4317"/>
        <end position="4337"/>
    </location>
</feature>
<dbReference type="PANTHER" id="PTHR11319">
    <property type="entry name" value="G PROTEIN-COUPLED RECEPTOR-RELATED"/>
    <property type="match status" value="1"/>
</dbReference>
<feature type="transmembrane region" description="Helical" evidence="1">
    <location>
        <begin position="4373"/>
        <end position="4391"/>
    </location>
</feature>
<dbReference type="KEGG" id="tet:TTHERM_001075703"/>
<organism evidence="3 4">
    <name type="scientific">Tetrahymena thermophila (strain SB210)</name>
    <dbReference type="NCBI Taxonomy" id="312017"/>
    <lineage>
        <taxon>Eukaryota</taxon>
        <taxon>Sar</taxon>
        <taxon>Alveolata</taxon>
        <taxon>Ciliophora</taxon>
        <taxon>Intramacronucleata</taxon>
        <taxon>Oligohymenophorea</taxon>
        <taxon>Hymenostomatida</taxon>
        <taxon>Tetrahymenina</taxon>
        <taxon>Tetrahymenidae</taxon>
        <taxon>Tetrahymena</taxon>
    </lineage>
</organism>
<dbReference type="EMBL" id="GG662480">
    <property type="protein sequence ID" value="EWS72116.1"/>
    <property type="molecule type" value="Genomic_DNA"/>
</dbReference>
<evidence type="ECO:0000313" key="4">
    <source>
        <dbReference type="Proteomes" id="UP000009168"/>
    </source>
</evidence>
<accession>W7XDY3</accession>
<keyword evidence="1" id="KW-0472">Membrane</keyword>
<dbReference type="Proteomes" id="UP000009168">
    <property type="component" value="Unassembled WGS sequence"/>
</dbReference>
<keyword evidence="4" id="KW-1185">Reference proteome</keyword>
<evidence type="ECO:0000313" key="3">
    <source>
        <dbReference type="EMBL" id="EWS72116.1"/>
    </source>
</evidence>
<dbReference type="GeneID" id="24441617"/>